<dbReference type="AlphaFoldDB" id="A0A077Z688"/>
<gene>
    <name evidence="1" type="ORF">TTRE_0000393901</name>
</gene>
<organism evidence="1 2">
    <name type="scientific">Trichuris trichiura</name>
    <name type="common">Whipworm</name>
    <name type="synonym">Trichocephalus trichiurus</name>
    <dbReference type="NCBI Taxonomy" id="36087"/>
    <lineage>
        <taxon>Eukaryota</taxon>
        <taxon>Metazoa</taxon>
        <taxon>Ecdysozoa</taxon>
        <taxon>Nematoda</taxon>
        <taxon>Enoplea</taxon>
        <taxon>Dorylaimia</taxon>
        <taxon>Trichinellida</taxon>
        <taxon>Trichuridae</taxon>
        <taxon>Trichuris</taxon>
    </lineage>
</organism>
<dbReference type="GO" id="GO:0032021">
    <property type="term" value="C:NELF complex"/>
    <property type="evidence" value="ECO:0007669"/>
    <property type="project" value="TreeGrafter"/>
</dbReference>
<reference evidence="1" key="1">
    <citation type="submission" date="2014-01" db="EMBL/GenBank/DDBJ databases">
        <authorList>
            <person name="Aslett M."/>
        </authorList>
    </citation>
    <scope>NUCLEOTIDE SEQUENCE</scope>
</reference>
<dbReference type="PANTHER" id="PTHR13503:SF3">
    <property type="entry name" value="NEGATIVE ELONGATION FACTOR B"/>
    <property type="match status" value="1"/>
</dbReference>
<accession>A0A077Z688</accession>
<keyword evidence="2" id="KW-1185">Reference proteome</keyword>
<dbReference type="InterPro" id="IPR010405">
    <property type="entry name" value="COBRA1"/>
</dbReference>
<dbReference type="EMBL" id="HG805970">
    <property type="protein sequence ID" value="CDW55666.1"/>
    <property type="molecule type" value="Genomic_DNA"/>
</dbReference>
<dbReference type="GO" id="GO:0034244">
    <property type="term" value="P:negative regulation of transcription elongation by RNA polymerase II"/>
    <property type="evidence" value="ECO:0007669"/>
    <property type="project" value="TreeGrafter"/>
</dbReference>
<name>A0A077Z688_TRITR</name>
<evidence type="ECO:0000313" key="2">
    <source>
        <dbReference type="Proteomes" id="UP000030665"/>
    </source>
</evidence>
<proteinExistence type="predicted"/>
<sequence>MSNSTSNASVFENFGLASRNTIVRLLRKRPAALPLAAIEQFREENGIHLPTLSPRLSLVDLIECSRGLYYESMLHTIRDRLLNRLEQVKQKRSEDAYQTLLEPLNLYLALNELPVIRPVVVAAIEAIPNVPQFVIDWMYKDKTLYEAVNTEVKQQLWNQYEDLFYAEAKAAMIEYAEDRLGLLRQMNNAKDDIYQLAAKVRRNRPALRNIMRLIGKHIALYDLLLSYIRAAFVHTRSTIFCTLRADLCMAIHDMDIKELIKADPCYSFVCIMDAFIRDRQLDSRTSMVIKKILRPYFKRGDPITGDFSMISNDISCVRALSQQIIRGLQQCVAKGSLPRQLKILHFLIRLLNLGVTGWKFDHEKRRLASAIKPQTFTDFLTSLCTCKSVAQSTALLERVEASKRVALKQQLVEIEAITMRRLSAELCRSKLNGIVYMFFVLDLLKTRKLADFLKHFELLIEHRISLVDEEPYLHMFVSSLSLIPEAKWRSTGIFELLFSRYFLVSPLSHVRIHGIRLAACIAPCLTRDQLAVLVDKLQPRADEDELALAYDDFVAKLGSDFFEKLPESKTAEDKSALLNQWGKLTGLLNECE</sequence>
<dbReference type="PANTHER" id="PTHR13503">
    <property type="entry name" value="NEGATIVE ELONGATION FACTOR COMPLEX MEMBER B"/>
    <property type="match status" value="1"/>
</dbReference>
<dbReference type="STRING" id="36087.A0A077Z688"/>
<dbReference type="OrthoDB" id="5548359at2759"/>
<dbReference type="Proteomes" id="UP000030665">
    <property type="component" value="Unassembled WGS sequence"/>
</dbReference>
<dbReference type="Pfam" id="PF06209">
    <property type="entry name" value="COBRA1"/>
    <property type="match status" value="1"/>
</dbReference>
<evidence type="ECO:0000313" key="1">
    <source>
        <dbReference type="EMBL" id="CDW55666.1"/>
    </source>
</evidence>
<reference evidence="1" key="2">
    <citation type="submission" date="2014-03" db="EMBL/GenBank/DDBJ databases">
        <title>The whipworm genome and dual-species transcriptomics of an intimate host-pathogen interaction.</title>
        <authorList>
            <person name="Foth B.J."/>
            <person name="Tsai I.J."/>
            <person name="Reid A.J."/>
            <person name="Bancroft A.J."/>
            <person name="Nichol S."/>
            <person name="Tracey A."/>
            <person name="Holroyd N."/>
            <person name="Cotton J.A."/>
            <person name="Stanley E.J."/>
            <person name="Zarowiecki M."/>
            <person name="Liu J.Z."/>
            <person name="Huckvale T."/>
            <person name="Cooper P.J."/>
            <person name="Grencis R.K."/>
            <person name="Berriman M."/>
        </authorList>
    </citation>
    <scope>NUCLEOTIDE SEQUENCE [LARGE SCALE GENOMIC DNA]</scope>
</reference>
<protein>
    <submittedName>
        <fullName evidence="1">COBRA1 domain containing protein</fullName>
    </submittedName>
</protein>